<feature type="region of interest" description="Disordered" evidence="1">
    <location>
        <begin position="34"/>
        <end position="118"/>
    </location>
</feature>
<accession>A0A9Q7SGH9</accession>
<dbReference type="Proteomes" id="UP000185183">
    <property type="component" value="Unassembled WGS sequence"/>
</dbReference>
<keyword evidence="2" id="KW-0732">Signal</keyword>
<evidence type="ECO:0000313" key="4">
    <source>
        <dbReference type="Proteomes" id="UP000185183"/>
    </source>
</evidence>
<comment type="caution">
    <text evidence="3">The sequence shown here is derived from an EMBL/GenBank/DDBJ whole genome shotgun (WGS) entry which is preliminary data.</text>
</comment>
<evidence type="ECO:0000256" key="2">
    <source>
        <dbReference type="SAM" id="SignalP"/>
    </source>
</evidence>
<evidence type="ECO:0000313" key="3">
    <source>
        <dbReference type="EMBL" id="SHX74108.1"/>
    </source>
</evidence>
<sequence>MSRRRRHRATRRWVAALALSLCLLAAPAPMAQADICGPGDFGASAGCAPPAAGTGGDKAESWPPTDVDWPPGAQADSDADKKAASMPIVRPQGTSASAHVLTSGDPITPPSPIVTPRR</sequence>
<gene>
    <name evidence="3" type="ORF">SAMEA2275694_03611</name>
</gene>
<proteinExistence type="predicted"/>
<protein>
    <submittedName>
        <fullName evidence="3">Uncharacterized protein</fullName>
    </submittedName>
</protein>
<evidence type="ECO:0000256" key="1">
    <source>
        <dbReference type="SAM" id="MobiDB-lite"/>
    </source>
</evidence>
<organism evidence="3 4">
    <name type="scientific">Mycobacteroides abscessus subsp. bolletii</name>
    <dbReference type="NCBI Taxonomy" id="319705"/>
    <lineage>
        <taxon>Bacteria</taxon>
        <taxon>Bacillati</taxon>
        <taxon>Actinomycetota</taxon>
        <taxon>Actinomycetes</taxon>
        <taxon>Mycobacteriales</taxon>
        <taxon>Mycobacteriaceae</taxon>
        <taxon>Mycobacteroides</taxon>
        <taxon>Mycobacteroides abscessus</taxon>
    </lineage>
</organism>
<reference evidence="3 4" key="1">
    <citation type="submission" date="2016-11" db="EMBL/GenBank/DDBJ databases">
        <authorList>
            <consortium name="Pathogen Informatics"/>
        </authorList>
    </citation>
    <scope>NUCLEOTIDE SEQUENCE [LARGE SCALE GENOMIC DNA]</scope>
    <source>
        <strain evidence="3 4">968</strain>
    </source>
</reference>
<feature type="chain" id="PRO_5040423986" evidence="2">
    <location>
        <begin position="34"/>
        <end position="118"/>
    </location>
</feature>
<dbReference type="RefSeq" id="WP_074358168.1">
    <property type="nucleotide sequence ID" value="NZ_FSCP01000005.1"/>
</dbReference>
<dbReference type="EMBL" id="FSFA01000005">
    <property type="protein sequence ID" value="SHX74108.1"/>
    <property type="molecule type" value="Genomic_DNA"/>
</dbReference>
<feature type="compositionally biased region" description="Pro residues" evidence="1">
    <location>
        <begin position="107"/>
        <end position="118"/>
    </location>
</feature>
<feature type="signal peptide" evidence="2">
    <location>
        <begin position="1"/>
        <end position="33"/>
    </location>
</feature>
<feature type="compositionally biased region" description="Low complexity" evidence="1">
    <location>
        <begin position="42"/>
        <end position="52"/>
    </location>
</feature>
<dbReference type="AlphaFoldDB" id="A0A9Q7SGH9"/>
<name>A0A9Q7SGH9_9MYCO</name>